<organism evidence="5 6">
    <name type="scientific">candidate division TM6 bacterium JCVI TM6SC1</name>
    <dbReference type="NCBI Taxonomy" id="1306947"/>
    <lineage>
        <taxon>Bacteria</taxon>
        <taxon>Candidatus Babelota</taxon>
        <taxon>Vermiphilus</taxon>
    </lineage>
</organism>
<dbReference type="PANTHER" id="PTHR19920:SF0">
    <property type="entry name" value="CYTOSOLIC IRON-SULFUR PROTEIN ASSEMBLY PROTEIN CIAO1-RELATED"/>
    <property type="match status" value="1"/>
</dbReference>
<dbReference type="GO" id="GO:0016226">
    <property type="term" value="P:iron-sulfur cluster assembly"/>
    <property type="evidence" value="ECO:0007669"/>
    <property type="project" value="TreeGrafter"/>
</dbReference>
<feature type="signal peptide" evidence="4">
    <location>
        <begin position="1"/>
        <end position="19"/>
    </location>
</feature>
<feature type="repeat" description="WD" evidence="3">
    <location>
        <begin position="325"/>
        <end position="357"/>
    </location>
</feature>
<dbReference type="Gene3D" id="2.130.10.10">
    <property type="entry name" value="YVTN repeat-like/Quinoprotein amine dehydrogenase"/>
    <property type="match status" value="1"/>
</dbReference>
<keyword evidence="1 3" id="KW-0853">WD repeat</keyword>
<dbReference type="eggNOG" id="COG2319">
    <property type="taxonomic scope" value="Bacteria"/>
</dbReference>
<evidence type="ECO:0000256" key="1">
    <source>
        <dbReference type="ARBA" id="ARBA00022574"/>
    </source>
</evidence>
<dbReference type="Pfam" id="PF00400">
    <property type="entry name" value="WD40"/>
    <property type="match status" value="3"/>
</dbReference>
<proteinExistence type="predicted"/>
<dbReference type="PANTHER" id="PTHR19920">
    <property type="entry name" value="WD40 PROTEIN CIAO1"/>
    <property type="match status" value="1"/>
</dbReference>
<dbReference type="PRINTS" id="PR00320">
    <property type="entry name" value="GPROTEINBRPT"/>
</dbReference>
<reference evidence="5 6" key="1">
    <citation type="journal article" date="2013" name="Proc. Natl. Acad. Sci. U.S.A.">
        <title>Candidate phylum TM6 genome recovered from a hospital sink biofilm provides genomic insights into this uncultivated phylum.</title>
        <authorList>
            <person name="McLean J.S."/>
            <person name="Lombardo M.J."/>
            <person name="Badger J.H."/>
            <person name="Edlund A."/>
            <person name="Novotny M."/>
            <person name="Yee-Greenbaum J."/>
            <person name="Vyahhi N."/>
            <person name="Hall A.P."/>
            <person name="Yang Y."/>
            <person name="Dupont C.L."/>
            <person name="Ziegler M.G."/>
            <person name="Chitsaz H."/>
            <person name="Allen A.E."/>
            <person name="Yooseph S."/>
            <person name="Tesler G."/>
            <person name="Pevzner P.A."/>
            <person name="Friedman R.M."/>
            <person name="Nealson K.H."/>
            <person name="Venter J.C."/>
            <person name="Lasken R.S."/>
        </authorList>
    </citation>
    <scope>NUCLEOTIDE SEQUENCE [LARGE SCALE GENOMIC DNA]</scope>
    <source>
        <strain evidence="5 6">TM6SC1</strain>
    </source>
</reference>
<dbReference type="PROSITE" id="PS50082">
    <property type="entry name" value="WD_REPEATS_2"/>
    <property type="match status" value="2"/>
</dbReference>
<feature type="repeat" description="WD" evidence="3">
    <location>
        <begin position="281"/>
        <end position="312"/>
    </location>
</feature>
<feature type="chain" id="PRO_5002262389" evidence="4">
    <location>
        <begin position="20"/>
        <end position="446"/>
    </location>
</feature>
<dbReference type="InterPro" id="IPR036322">
    <property type="entry name" value="WD40_repeat_dom_sf"/>
</dbReference>
<dbReference type="InterPro" id="IPR001680">
    <property type="entry name" value="WD40_rpt"/>
</dbReference>
<dbReference type="PROSITE" id="PS50294">
    <property type="entry name" value="WD_REPEATS_REGION"/>
    <property type="match status" value="2"/>
</dbReference>
<keyword evidence="2" id="KW-0677">Repeat</keyword>
<dbReference type="STRING" id="1306947.J120_03365"/>
<accession>A0A0D2K519</accession>
<dbReference type="SUPFAM" id="SSF50978">
    <property type="entry name" value="WD40 repeat-like"/>
    <property type="match status" value="1"/>
</dbReference>
<dbReference type="InterPro" id="IPR020472">
    <property type="entry name" value="WD40_PAC1"/>
</dbReference>
<keyword evidence="4" id="KW-0732">Signal</keyword>
<protein>
    <submittedName>
        <fullName evidence="5">Uncharacterized protein</fullName>
    </submittedName>
</protein>
<evidence type="ECO:0000256" key="3">
    <source>
        <dbReference type="PROSITE-ProRule" id="PRU00221"/>
    </source>
</evidence>
<dbReference type="Proteomes" id="UP000032214">
    <property type="component" value="Unassembled WGS sequence"/>
</dbReference>
<dbReference type="EMBL" id="ARQD01000002">
    <property type="protein sequence ID" value="KIX85317.1"/>
    <property type="molecule type" value="Genomic_DNA"/>
</dbReference>
<evidence type="ECO:0000313" key="5">
    <source>
        <dbReference type="EMBL" id="KIX85317.1"/>
    </source>
</evidence>
<dbReference type="AlphaFoldDB" id="A0A0D2K519"/>
<gene>
    <name evidence="5" type="ORF">J120_03365</name>
</gene>
<keyword evidence="6" id="KW-1185">Reference proteome</keyword>
<name>A0A0D2K519_9BACT</name>
<dbReference type="InterPro" id="IPR015943">
    <property type="entry name" value="WD40/YVTN_repeat-like_dom_sf"/>
</dbReference>
<evidence type="ECO:0000256" key="4">
    <source>
        <dbReference type="SAM" id="SignalP"/>
    </source>
</evidence>
<evidence type="ECO:0000313" key="6">
    <source>
        <dbReference type="Proteomes" id="UP000032214"/>
    </source>
</evidence>
<comment type="caution">
    <text evidence="5">The sequence shown here is derived from an EMBL/GenBank/DDBJ whole genome shotgun (WGS) entry which is preliminary data.</text>
</comment>
<dbReference type="GO" id="GO:0097361">
    <property type="term" value="C:cytosolic [4Fe-4S] assembly targeting complex"/>
    <property type="evidence" value="ECO:0007669"/>
    <property type="project" value="TreeGrafter"/>
</dbReference>
<dbReference type="SMART" id="SM00320">
    <property type="entry name" value="WD40"/>
    <property type="match status" value="4"/>
</dbReference>
<sequence length="446" mass="50137">MKLRLIYILALMYTLSAHSAELTKQKISVTITVEGKNFLYQDTYNKLLTVSGTLQNDNTEYGIPNTVYFPDIQKPYCEIGHDTQHLQYITDYISTDNTHSYLGTLSLIQLIHLYQNADYWSLDTSILDNLRIYIAEKLQNKDVLNDIFSTQESLDTFLNACNSQTKATIAHLLLPHVRSLFWPLVTEPYQTLTDQTNLISSVAVHAHGTLCSRSYDHTIRIWKKNAQGTYHCVQTFTDNTNHLIYPTAAHSDGTTFLTSGTNKIHVLKPDAQGTYHCMQTLTDHTEWISSVVVHADGTLFSGSGDNTIRVWKKDAQGTYHCVQTLASHSSPISALAVDTDDTLFSGSGDGTICVWKLPTVPLSLEQCLTVLYLYHQYQNNNNQQLAQVSPQAHNVYNTLPSSIKNIVIPWYNPIPLYKKLLVTGVAASIIGAGCYKQKNTFTRMLK</sequence>
<evidence type="ECO:0000256" key="2">
    <source>
        <dbReference type="ARBA" id="ARBA00022737"/>
    </source>
</evidence>